<dbReference type="Pfam" id="PF12625">
    <property type="entry name" value="Arabinose_bd"/>
    <property type="match status" value="1"/>
</dbReference>
<comment type="caution">
    <text evidence="6">The sequence shown here is derived from an EMBL/GenBank/DDBJ whole genome shotgun (WGS) entry which is preliminary data.</text>
</comment>
<evidence type="ECO:0000256" key="4">
    <source>
        <dbReference type="SAM" id="MobiDB-lite"/>
    </source>
</evidence>
<dbReference type="PANTHER" id="PTHR47894:SF1">
    <property type="entry name" value="HTH-TYPE TRANSCRIPTIONAL REGULATOR VQSM"/>
    <property type="match status" value="1"/>
</dbReference>
<evidence type="ECO:0000256" key="1">
    <source>
        <dbReference type="ARBA" id="ARBA00023015"/>
    </source>
</evidence>
<reference evidence="6 7" key="1">
    <citation type="submission" date="2018-05" db="EMBL/GenBank/DDBJ databases">
        <title>Zavarzinia sp. HR-AS.</title>
        <authorList>
            <person name="Lee Y."/>
            <person name="Jeon C.O."/>
        </authorList>
    </citation>
    <scope>NUCLEOTIDE SEQUENCE [LARGE SCALE GENOMIC DNA]</scope>
    <source>
        <strain evidence="6 7">HR-AS</strain>
    </source>
</reference>
<dbReference type="RefSeq" id="WP_109907486.1">
    <property type="nucleotide sequence ID" value="NZ_QGLE01000012.1"/>
</dbReference>
<feature type="compositionally biased region" description="Low complexity" evidence="4">
    <location>
        <begin position="336"/>
        <end position="352"/>
    </location>
</feature>
<name>A0A317DX17_9PROT</name>
<evidence type="ECO:0000259" key="5">
    <source>
        <dbReference type="PROSITE" id="PS01124"/>
    </source>
</evidence>
<dbReference type="InterPro" id="IPR018060">
    <property type="entry name" value="HTH_AraC"/>
</dbReference>
<feature type="domain" description="HTH araC/xylS-type" evidence="5">
    <location>
        <begin position="237"/>
        <end position="336"/>
    </location>
</feature>
<keyword evidence="1" id="KW-0805">Transcription regulation</keyword>
<dbReference type="GO" id="GO:0003700">
    <property type="term" value="F:DNA-binding transcription factor activity"/>
    <property type="evidence" value="ECO:0007669"/>
    <property type="project" value="InterPro"/>
</dbReference>
<evidence type="ECO:0000256" key="2">
    <source>
        <dbReference type="ARBA" id="ARBA00023125"/>
    </source>
</evidence>
<dbReference type="GO" id="GO:0005829">
    <property type="term" value="C:cytosol"/>
    <property type="evidence" value="ECO:0007669"/>
    <property type="project" value="TreeGrafter"/>
</dbReference>
<sequence>MIGSGVLSAYVATLIETAAAFIPGGGEALAAAAGIEPALLTRPDAVLPLSAVDRLWQAAAQATGDPAFGIAVGRRVQPGSYSVLGQVMMTAADLGGALAEAGRLTALVGEGGAIEVGHEPGRVLMRYRPLRADWPLAAMRIDAALAGSLTLARWITGLADLAPEEVRLTRAAPRDAGPWQALFAAPLRFGAPENALVWRRAQLSTPVRAANEALNSLLRRHADDLVRERLSAEGMVAAVRRLLAARLAAGMSLTAEAAAAALNTSLRSLQRALDAAGTSFTAERDRLRQGEAQRLLAAGTLTVEAIALRLGYAEAAVFVRAFRRWTGQSPARWRKASVSASPSSASSSGAEAPGTGRRP</sequence>
<keyword evidence="3" id="KW-0804">Transcription</keyword>
<gene>
    <name evidence="6" type="ORF">DKG74_17565</name>
</gene>
<dbReference type="InterPro" id="IPR032687">
    <property type="entry name" value="AraC-type_N"/>
</dbReference>
<evidence type="ECO:0000256" key="3">
    <source>
        <dbReference type="ARBA" id="ARBA00023163"/>
    </source>
</evidence>
<dbReference type="SUPFAM" id="SSF46689">
    <property type="entry name" value="Homeodomain-like"/>
    <property type="match status" value="1"/>
</dbReference>
<dbReference type="Proteomes" id="UP000245461">
    <property type="component" value="Unassembled WGS sequence"/>
</dbReference>
<accession>A0A317DX17</accession>
<dbReference type="Pfam" id="PF12833">
    <property type="entry name" value="HTH_18"/>
    <property type="match status" value="1"/>
</dbReference>
<dbReference type="Gene3D" id="1.10.10.60">
    <property type="entry name" value="Homeodomain-like"/>
    <property type="match status" value="1"/>
</dbReference>
<keyword evidence="2" id="KW-0238">DNA-binding</keyword>
<dbReference type="GO" id="GO:0000976">
    <property type="term" value="F:transcription cis-regulatory region binding"/>
    <property type="evidence" value="ECO:0007669"/>
    <property type="project" value="TreeGrafter"/>
</dbReference>
<dbReference type="OrthoDB" id="9805730at2"/>
<dbReference type="InterPro" id="IPR009057">
    <property type="entry name" value="Homeodomain-like_sf"/>
</dbReference>
<dbReference type="PROSITE" id="PS01124">
    <property type="entry name" value="HTH_ARAC_FAMILY_2"/>
    <property type="match status" value="1"/>
</dbReference>
<dbReference type="EMBL" id="QGLE01000012">
    <property type="protein sequence ID" value="PWR19287.1"/>
    <property type="molecule type" value="Genomic_DNA"/>
</dbReference>
<protein>
    <recommendedName>
        <fullName evidence="5">HTH araC/xylS-type domain-containing protein</fullName>
    </recommendedName>
</protein>
<dbReference type="SMART" id="SM00342">
    <property type="entry name" value="HTH_ARAC"/>
    <property type="match status" value="1"/>
</dbReference>
<evidence type="ECO:0000313" key="6">
    <source>
        <dbReference type="EMBL" id="PWR19287.1"/>
    </source>
</evidence>
<feature type="region of interest" description="Disordered" evidence="4">
    <location>
        <begin position="332"/>
        <end position="359"/>
    </location>
</feature>
<proteinExistence type="predicted"/>
<organism evidence="6 7">
    <name type="scientific">Zavarzinia aquatilis</name>
    <dbReference type="NCBI Taxonomy" id="2211142"/>
    <lineage>
        <taxon>Bacteria</taxon>
        <taxon>Pseudomonadati</taxon>
        <taxon>Pseudomonadota</taxon>
        <taxon>Alphaproteobacteria</taxon>
        <taxon>Rhodospirillales</taxon>
        <taxon>Zavarziniaceae</taxon>
        <taxon>Zavarzinia</taxon>
    </lineage>
</organism>
<keyword evidence="7" id="KW-1185">Reference proteome</keyword>
<dbReference type="PANTHER" id="PTHR47894">
    <property type="entry name" value="HTH-TYPE TRANSCRIPTIONAL REGULATOR GADX"/>
    <property type="match status" value="1"/>
</dbReference>
<evidence type="ECO:0000313" key="7">
    <source>
        <dbReference type="Proteomes" id="UP000245461"/>
    </source>
</evidence>
<dbReference type="AlphaFoldDB" id="A0A317DX17"/>